<dbReference type="GeneID" id="31000885"/>
<evidence type="ECO:0000256" key="5">
    <source>
        <dbReference type="SAM" id="Phobius"/>
    </source>
</evidence>
<keyword evidence="3" id="KW-0804">Transcription</keyword>
<dbReference type="InterPro" id="IPR001138">
    <property type="entry name" value="Zn2Cys6_DnaBD"/>
</dbReference>
<keyword evidence="4" id="KW-0539">Nucleus</keyword>
<organism evidence="7 8">
    <name type="scientific">Talaromyces atroroseus</name>
    <dbReference type="NCBI Taxonomy" id="1441469"/>
    <lineage>
        <taxon>Eukaryota</taxon>
        <taxon>Fungi</taxon>
        <taxon>Dikarya</taxon>
        <taxon>Ascomycota</taxon>
        <taxon>Pezizomycotina</taxon>
        <taxon>Eurotiomycetes</taxon>
        <taxon>Eurotiomycetidae</taxon>
        <taxon>Eurotiales</taxon>
        <taxon>Trichocomaceae</taxon>
        <taxon>Talaromyces</taxon>
        <taxon>Talaromyces sect. Trachyspermi</taxon>
    </lineage>
</organism>
<dbReference type="SUPFAM" id="SSF57701">
    <property type="entry name" value="Zn2/Cys6 DNA-binding domain"/>
    <property type="match status" value="1"/>
</dbReference>
<dbReference type="GO" id="GO:0008270">
    <property type="term" value="F:zinc ion binding"/>
    <property type="evidence" value="ECO:0007669"/>
    <property type="project" value="InterPro"/>
</dbReference>
<dbReference type="GO" id="GO:0003677">
    <property type="term" value="F:DNA binding"/>
    <property type="evidence" value="ECO:0007669"/>
    <property type="project" value="UniProtKB-KW"/>
</dbReference>
<dbReference type="STRING" id="1441469.A0A1Q5QAA7"/>
<keyword evidence="1" id="KW-0805">Transcription regulation</keyword>
<dbReference type="AlphaFoldDB" id="A0A1Q5QAA7"/>
<accession>A0A1Q5QAA7</accession>
<name>A0A1Q5QAA7_TALAT</name>
<dbReference type="InterPro" id="IPR036864">
    <property type="entry name" value="Zn2-C6_fun-type_DNA-bd_sf"/>
</dbReference>
<evidence type="ECO:0000259" key="6">
    <source>
        <dbReference type="PROSITE" id="PS50048"/>
    </source>
</evidence>
<evidence type="ECO:0000256" key="3">
    <source>
        <dbReference type="ARBA" id="ARBA00023163"/>
    </source>
</evidence>
<keyword evidence="8" id="KW-1185">Reference proteome</keyword>
<evidence type="ECO:0000313" key="7">
    <source>
        <dbReference type="EMBL" id="OKL62738.1"/>
    </source>
</evidence>
<dbReference type="CDD" id="cd00067">
    <property type="entry name" value="GAL4"/>
    <property type="match status" value="1"/>
</dbReference>
<dbReference type="GO" id="GO:0000981">
    <property type="term" value="F:DNA-binding transcription factor activity, RNA polymerase II-specific"/>
    <property type="evidence" value="ECO:0007669"/>
    <property type="project" value="InterPro"/>
</dbReference>
<evidence type="ECO:0000256" key="4">
    <source>
        <dbReference type="ARBA" id="ARBA00023242"/>
    </source>
</evidence>
<feature type="domain" description="Zn(2)-C6 fungal-type" evidence="6">
    <location>
        <begin position="8"/>
        <end position="38"/>
    </location>
</feature>
<dbReference type="Proteomes" id="UP000214365">
    <property type="component" value="Unassembled WGS sequence"/>
</dbReference>
<evidence type="ECO:0000313" key="8">
    <source>
        <dbReference type="Proteomes" id="UP000214365"/>
    </source>
</evidence>
<dbReference type="EMBL" id="LFMY01000002">
    <property type="protein sequence ID" value="OKL62738.1"/>
    <property type="molecule type" value="Genomic_DNA"/>
</dbReference>
<protein>
    <recommendedName>
        <fullName evidence="6">Zn(2)-C6 fungal-type domain-containing protein</fullName>
    </recommendedName>
</protein>
<keyword evidence="5" id="KW-0472">Membrane</keyword>
<dbReference type="OrthoDB" id="5376287at2759"/>
<keyword evidence="5" id="KW-0812">Transmembrane</keyword>
<dbReference type="PANTHER" id="PTHR37540:SF5">
    <property type="entry name" value="TRANSCRIPTION FACTOR DOMAIN-CONTAINING PROTEIN"/>
    <property type="match status" value="1"/>
</dbReference>
<sequence length="538" mass="60221">MRQTLRRSCAACAKSKHSCDLRTPRCSRCIKRKVQCVYANEPFTAPPATHGGSMRPLDGSGALTGYRFGCLDPFDSYPQTRLPRERVQRLIHRFLHKIAFQYYPLDLNATSNPFLISWWPLALGDPALFHVSLQTACLDEELLAQEGFQTSELLMADSVALLRRKVEDTSLAVQDGTMNSVITLAAIEFGKGNIKVSQMHVDGVKRLVNMRGGINSVRQTSPLTARMVGWVSILIMGHPEFETQDDVGIGDGIPPIPEWQLDSTALHDDLSELISIDVDYAVRNVFIRLRYVFQRAQRIPFSTIRLHDLTCFVVHRLLLSASDTANPRSSPITECIRYAIILYMFIIQGPTYYSHAVILNTTVTRFIEHLKQLESTPRAYDSLDVWLLAIGMVASTGTAHYRWFMETARAMAASLQLGNCNDALVHIKCVLWLGTLQGEDIFRPHWDAILSAANRPGPPDLTTQLSNSFFVYDPPETNLSSNHAGNSSHHSRIPRDTYSIICLKTSANTPYGAFILIAAGIYGSNLWIPHKEFLMSLP</sequence>
<dbReference type="Gene3D" id="4.10.240.10">
    <property type="entry name" value="Zn(2)-C6 fungal-type DNA-binding domain"/>
    <property type="match status" value="1"/>
</dbReference>
<comment type="caution">
    <text evidence="7">The sequence shown here is derived from an EMBL/GenBank/DDBJ whole genome shotgun (WGS) entry which is preliminary data.</text>
</comment>
<dbReference type="InterPro" id="IPR021858">
    <property type="entry name" value="Fun_TF"/>
</dbReference>
<gene>
    <name evidence="7" type="ORF">UA08_01130</name>
</gene>
<proteinExistence type="predicted"/>
<dbReference type="SMART" id="SM00066">
    <property type="entry name" value="GAL4"/>
    <property type="match status" value="1"/>
</dbReference>
<keyword evidence="2" id="KW-0238">DNA-binding</keyword>
<dbReference type="PROSITE" id="PS50048">
    <property type="entry name" value="ZN2_CY6_FUNGAL_2"/>
    <property type="match status" value="1"/>
</dbReference>
<reference evidence="7 8" key="1">
    <citation type="submission" date="2015-06" db="EMBL/GenBank/DDBJ databases">
        <title>Talaromyces atroroseus IBT 11181 draft genome.</title>
        <authorList>
            <person name="Rasmussen K.B."/>
            <person name="Rasmussen S."/>
            <person name="Petersen B."/>
            <person name="Sicheritz-Ponten T."/>
            <person name="Mortensen U.H."/>
            <person name="Thrane U."/>
        </authorList>
    </citation>
    <scope>NUCLEOTIDE SEQUENCE [LARGE SCALE GENOMIC DNA]</scope>
    <source>
        <strain evidence="7 8">IBT 11181</strain>
    </source>
</reference>
<evidence type="ECO:0000256" key="1">
    <source>
        <dbReference type="ARBA" id="ARBA00023015"/>
    </source>
</evidence>
<dbReference type="PROSITE" id="PS00463">
    <property type="entry name" value="ZN2_CY6_FUNGAL_1"/>
    <property type="match status" value="1"/>
</dbReference>
<keyword evidence="5" id="KW-1133">Transmembrane helix</keyword>
<feature type="transmembrane region" description="Helical" evidence="5">
    <location>
        <begin position="511"/>
        <end position="528"/>
    </location>
</feature>
<dbReference type="Pfam" id="PF11951">
    <property type="entry name" value="Fungal_trans_2"/>
    <property type="match status" value="1"/>
</dbReference>
<evidence type="ECO:0000256" key="2">
    <source>
        <dbReference type="ARBA" id="ARBA00023125"/>
    </source>
</evidence>
<dbReference type="RefSeq" id="XP_020122859.1">
    <property type="nucleotide sequence ID" value="XM_020260981.1"/>
</dbReference>
<dbReference type="Pfam" id="PF00172">
    <property type="entry name" value="Zn_clus"/>
    <property type="match status" value="1"/>
</dbReference>
<dbReference type="PANTHER" id="PTHR37540">
    <property type="entry name" value="TRANSCRIPTION FACTOR (ACR-2), PUTATIVE-RELATED-RELATED"/>
    <property type="match status" value="1"/>
</dbReference>